<keyword evidence="2" id="KW-0472">Membrane</keyword>
<sequence length="339" mass="38515">MIMNEDNCRRQAVSELVDEYSLNPVLFKTGAIHQLLCNIEDSYSAAKGLAQLLDYRDFEWGDFDKCVAFCEKYDIRPSAYWFLDKKPQEPETLKEFLETLTVPEIKRLAKQKGIAKLPARKAEIIEKVCAKADLQDFEADVEAALQEREEAYHAAEFRAKCEALVRDVLARASSIRQTKQSAASGLVFRYSISEQSKDDREMAYLMMGGYHTAEDGQGGLKSLPPFFPGDSAWVSADWDRSIKYKTDFFADPAAYAAQPQKHPAASRPVGIVQKAAEIKRKILAFPYIKQIAIGFSVLILLAVFKSLSTADRFRFVFFAIMLLLPLLVWWIWRGIRNGR</sequence>
<evidence type="ECO:0000256" key="1">
    <source>
        <dbReference type="SAM" id="Coils"/>
    </source>
</evidence>
<evidence type="ECO:0000256" key="2">
    <source>
        <dbReference type="SAM" id="Phobius"/>
    </source>
</evidence>
<proteinExistence type="predicted"/>
<keyword evidence="2" id="KW-0812">Transmembrane</keyword>
<feature type="transmembrane region" description="Helical" evidence="2">
    <location>
        <begin position="287"/>
        <end position="307"/>
    </location>
</feature>
<name>A0A8S5P0T3_9CAUD</name>
<reference evidence="3" key="1">
    <citation type="journal article" date="2021" name="Proc. Natl. Acad. Sci. U.S.A.">
        <title>A Catalog of Tens of Thousands of Viruses from Human Metagenomes Reveals Hidden Associations with Chronic Diseases.</title>
        <authorList>
            <person name="Tisza M.J."/>
            <person name="Buck C.B."/>
        </authorList>
    </citation>
    <scope>NUCLEOTIDE SEQUENCE</scope>
    <source>
        <strain evidence="3">Ct8Uw4</strain>
    </source>
</reference>
<protein>
    <submittedName>
        <fullName evidence="3">HeH/LEM domain</fullName>
    </submittedName>
</protein>
<feature type="transmembrane region" description="Helical" evidence="2">
    <location>
        <begin position="313"/>
        <end position="332"/>
    </location>
</feature>
<accession>A0A8S5P0T3</accession>
<keyword evidence="1" id="KW-0175">Coiled coil</keyword>
<keyword evidence="2" id="KW-1133">Transmembrane helix</keyword>
<feature type="coiled-coil region" evidence="1">
    <location>
        <begin position="127"/>
        <end position="154"/>
    </location>
</feature>
<organism evidence="3">
    <name type="scientific">Myoviridae sp. ct8Uw4</name>
    <dbReference type="NCBI Taxonomy" id="2825040"/>
    <lineage>
        <taxon>Viruses</taxon>
        <taxon>Duplodnaviria</taxon>
        <taxon>Heunggongvirae</taxon>
        <taxon>Uroviricota</taxon>
        <taxon>Caudoviricetes</taxon>
    </lineage>
</organism>
<evidence type="ECO:0000313" key="3">
    <source>
        <dbReference type="EMBL" id="DAE00687.1"/>
    </source>
</evidence>
<dbReference type="EMBL" id="BK015307">
    <property type="protein sequence ID" value="DAE00687.1"/>
    <property type="molecule type" value="Genomic_DNA"/>
</dbReference>